<dbReference type="Proteomes" id="UP000694569">
    <property type="component" value="Unplaced"/>
</dbReference>
<organism evidence="3 4">
    <name type="scientific">Leptobrachium leishanense</name>
    <name type="common">Leishan spiny toad</name>
    <dbReference type="NCBI Taxonomy" id="445787"/>
    <lineage>
        <taxon>Eukaryota</taxon>
        <taxon>Metazoa</taxon>
        <taxon>Chordata</taxon>
        <taxon>Craniata</taxon>
        <taxon>Vertebrata</taxon>
        <taxon>Euteleostomi</taxon>
        <taxon>Amphibia</taxon>
        <taxon>Batrachia</taxon>
        <taxon>Anura</taxon>
        <taxon>Pelobatoidea</taxon>
        <taxon>Megophryidae</taxon>
        <taxon>Leptobrachium</taxon>
    </lineage>
</organism>
<dbReference type="AlphaFoldDB" id="A0A8C5LSC6"/>
<dbReference type="GO" id="GO:0005085">
    <property type="term" value="F:guanyl-nucleotide exchange factor activity"/>
    <property type="evidence" value="ECO:0007669"/>
    <property type="project" value="TreeGrafter"/>
</dbReference>
<accession>A0A8C5LSC6</accession>
<keyword evidence="4" id="KW-1185">Reference proteome</keyword>
<proteinExistence type="predicted"/>
<feature type="domain" description="CCZ1/INTU/HSP4 first Longin" evidence="1">
    <location>
        <begin position="15"/>
        <end position="150"/>
    </location>
</feature>
<name>A0A8C5LSC6_9ANUR</name>
<dbReference type="GeneTree" id="ENSGT00390000007349"/>
<dbReference type="InterPro" id="IPR043989">
    <property type="entry name" value="CCZ1/INTU/HSP4_longin_3"/>
</dbReference>
<gene>
    <name evidence="3" type="primary">HPS4</name>
</gene>
<evidence type="ECO:0000259" key="2">
    <source>
        <dbReference type="Pfam" id="PF19033"/>
    </source>
</evidence>
<dbReference type="InterPro" id="IPR026091">
    <property type="entry name" value="HPS4"/>
</dbReference>
<dbReference type="OrthoDB" id="16754at2759"/>
<dbReference type="Pfam" id="PF19031">
    <property type="entry name" value="Intu_longin_1"/>
    <property type="match status" value="1"/>
</dbReference>
<dbReference type="GO" id="GO:1903232">
    <property type="term" value="P:melanosome assembly"/>
    <property type="evidence" value="ECO:0007669"/>
    <property type="project" value="TreeGrafter"/>
</dbReference>
<dbReference type="PANTHER" id="PTHR14407:SF9">
    <property type="entry name" value="BLOC-3 COMPLEX MEMBER HPS4"/>
    <property type="match status" value="1"/>
</dbReference>
<protein>
    <submittedName>
        <fullName evidence="3">HPS4 biosis of lysosomal organelles complex 3 subunit 2</fullName>
    </submittedName>
</protein>
<sequence length="740" mass="82223">MASTDCVQHRSSTWLSYFLLYDASKVKGECDLTRDGIKYFHPPQPQERGGSEAALSNRIRGERLEPPCRDTRETDIDQQELLCGQVAGVVRCMTEIISSPPTLIRLRKLKFAIRIHGDFLWALGCSMEVTDISCKKYLDDLIGLFRFYNGPLWRAYKVHPHQELSDDWRIYLEYLQRITTDLSRIFHSLNHVDKTKVDPLLLLKATLILQTCQRFPHVFAGCILYNDRVVSTQLPPPLTSKILVERIYAYRRPPSLLNNFSDDPVLPDGVRLLEVFVKEQDAKSLCQYPVQWTTRVSSDVSGITSSMSPELEIHPSQSVSESTLEKENENTAIPQIKVQGNAEGTGAPVTSEDLDVGGIATDMALHIPTSGVPVHSSSPVKVLNRHDLMVDQGRITRTSPEIRSTDIHEAGISLPSTGSVVACVSTFEMDKQSFDSESSTSEDSQVSFRHQPVEACPSISTPVPVEEHAKGVHHSEVIQRTENIGALGDHTEGYLELRSNNTDNSVVFSESTDLNLSIKSSTDTDWTLTLDSSPPVSSSKLVKLTLYVHNVKGLVLSLLAGMHFKYEKGLVQDVYDGTLAALNGLEVHLKETMPPNSHNSVTKTAYSFTHYDFIQNILTANLPSSSSAHDLLFLRAASLINTDFNLYPSLKEITVSSHTGTFLHSTLQVAHSSRSQHLLSATTRNASSALYACQSTVHQTYFQQLAPPNRNSGYPDPQDSAFHLPSKAKQKLLKHGFNLL</sequence>
<dbReference type="Ensembl" id="ENSLLET00000003878.1">
    <property type="protein sequence ID" value="ENSLLEP00000003704.1"/>
    <property type="gene ID" value="ENSLLEG00000002382.1"/>
</dbReference>
<evidence type="ECO:0000259" key="1">
    <source>
        <dbReference type="Pfam" id="PF19031"/>
    </source>
</evidence>
<dbReference type="GO" id="GO:0031085">
    <property type="term" value="C:BLOC-3 complex"/>
    <property type="evidence" value="ECO:0007669"/>
    <property type="project" value="TreeGrafter"/>
</dbReference>
<evidence type="ECO:0000313" key="4">
    <source>
        <dbReference type="Proteomes" id="UP000694569"/>
    </source>
</evidence>
<feature type="domain" description="CCZ1/INTU/HPS4 third Longin" evidence="2">
    <location>
        <begin position="602"/>
        <end position="731"/>
    </location>
</feature>
<dbReference type="GO" id="GO:0031267">
    <property type="term" value="F:small GTPase binding"/>
    <property type="evidence" value="ECO:0007669"/>
    <property type="project" value="TreeGrafter"/>
</dbReference>
<reference evidence="3" key="2">
    <citation type="submission" date="2025-09" db="UniProtKB">
        <authorList>
            <consortium name="Ensembl"/>
        </authorList>
    </citation>
    <scope>IDENTIFICATION</scope>
</reference>
<reference evidence="3" key="1">
    <citation type="submission" date="2025-08" db="UniProtKB">
        <authorList>
            <consortium name="Ensembl"/>
        </authorList>
    </citation>
    <scope>IDENTIFICATION</scope>
</reference>
<dbReference type="PANTHER" id="PTHR14407">
    <property type="entry name" value="HERMANSKY-PUDLAK SYNDROME 4 PROTEIN LIGHT-EAR PROTEIN-RELATED"/>
    <property type="match status" value="1"/>
</dbReference>
<dbReference type="InterPro" id="IPR043987">
    <property type="entry name" value="CCZ1/INTU/HSP4_longin_1"/>
</dbReference>
<evidence type="ECO:0000313" key="3">
    <source>
        <dbReference type="Ensembl" id="ENSLLEP00000003704.1"/>
    </source>
</evidence>
<dbReference type="Pfam" id="PF19033">
    <property type="entry name" value="Intu_longin_3"/>
    <property type="match status" value="1"/>
</dbReference>
<dbReference type="GO" id="GO:0006605">
    <property type="term" value="P:protein targeting"/>
    <property type="evidence" value="ECO:0007669"/>
    <property type="project" value="TreeGrafter"/>
</dbReference>
<dbReference type="GO" id="GO:0016192">
    <property type="term" value="P:vesicle-mediated transport"/>
    <property type="evidence" value="ECO:0007669"/>
    <property type="project" value="InterPro"/>
</dbReference>
<dbReference type="GO" id="GO:0031410">
    <property type="term" value="C:cytoplasmic vesicle"/>
    <property type="evidence" value="ECO:0007669"/>
    <property type="project" value="TreeGrafter"/>
</dbReference>
<dbReference type="GO" id="GO:0005765">
    <property type="term" value="C:lysosomal membrane"/>
    <property type="evidence" value="ECO:0007669"/>
    <property type="project" value="TreeGrafter"/>
</dbReference>